<dbReference type="GO" id="GO:0004619">
    <property type="term" value="F:phosphoglycerate mutase activity"/>
    <property type="evidence" value="ECO:0007669"/>
    <property type="project" value="UniProtKB-EC"/>
</dbReference>
<dbReference type="InterPro" id="IPR029033">
    <property type="entry name" value="His_PPase_superfam"/>
</dbReference>
<evidence type="ECO:0000256" key="1">
    <source>
        <dbReference type="ARBA" id="ARBA00006717"/>
    </source>
</evidence>
<dbReference type="NCBIfam" id="TIGR01258">
    <property type="entry name" value="pgm_1"/>
    <property type="match status" value="1"/>
</dbReference>
<evidence type="ECO:0000256" key="6">
    <source>
        <dbReference type="PIRSR" id="PIRSR613078-3"/>
    </source>
</evidence>
<gene>
    <name evidence="9" type="ORF">BdWA1_001702</name>
    <name evidence="8" type="ORF">BdWA1_003538</name>
</gene>
<evidence type="ECO:0000256" key="3">
    <source>
        <dbReference type="ARBA" id="ARBA00023152"/>
    </source>
</evidence>
<name>A0AAD9PKD6_9APIC</name>
<evidence type="ECO:0000313" key="8">
    <source>
        <dbReference type="EMBL" id="KAK2194977.1"/>
    </source>
</evidence>
<dbReference type="InterPro" id="IPR013078">
    <property type="entry name" value="His_Pase_superF_clade-1"/>
</dbReference>
<feature type="site" description="Transition state stabilizer" evidence="6">
    <location>
        <position position="152"/>
    </location>
</feature>
<feature type="binding site" evidence="5">
    <location>
        <begin position="84"/>
        <end position="85"/>
    </location>
    <ligand>
        <name>substrate</name>
    </ligand>
</feature>
<evidence type="ECO:0000256" key="5">
    <source>
        <dbReference type="PIRSR" id="PIRSR613078-2"/>
    </source>
</evidence>
<protein>
    <recommendedName>
        <fullName evidence="2">phosphoglycerate mutase (2,3-diphosphoglycerate-dependent)</fullName>
        <ecNumber evidence="2">5.4.2.11</ecNumber>
    </recommendedName>
</protein>
<dbReference type="AlphaFoldDB" id="A0AAD9PKD6"/>
<dbReference type="KEGG" id="bdw:94336000"/>
<keyword evidence="7" id="KW-0472">Membrane</keyword>
<keyword evidence="7" id="KW-1133">Transmembrane helix</keyword>
<dbReference type="Pfam" id="PF00300">
    <property type="entry name" value="His_Phos_1"/>
    <property type="match status" value="2"/>
</dbReference>
<feature type="transmembrane region" description="Helical" evidence="7">
    <location>
        <begin position="245"/>
        <end position="266"/>
    </location>
</feature>
<dbReference type="GO" id="GO:0006096">
    <property type="term" value="P:glycolytic process"/>
    <property type="evidence" value="ECO:0007669"/>
    <property type="project" value="UniProtKB-KW"/>
</dbReference>
<dbReference type="CDD" id="cd07067">
    <property type="entry name" value="HP_PGM_like"/>
    <property type="match status" value="1"/>
</dbReference>
<evidence type="ECO:0000256" key="2">
    <source>
        <dbReference type="ARBA" id="ARBA00012028"/>
    </source>
</evidence>
<dbReference type="GeneID" id="94336000"/>
<feature type="binding site" evidence="5">
    <location>
        <begin position="153"/>
        <end position="154"/>
    </location>
    <ligand>
        <name>substrate</name>
    </ligand>
</feature>
<dbReference type="Gene3D" id="3.40.50.1240">
    <property type="entry name" value="Phosphoglycerate mutase-like"/>
    <property type="match status" value="1"/>
</dbReference>
<proteinExistence type="inferred from homology"/>
<dbReference type="EMBL" id="JALLKP010000018">
    <property type="protein sequence ID" value="KAK2194977.1"/>
    <property type="molecule type" value="Genomic_DNA"/>
</dbReference>
<dbReference type="EMBL" id="JALLKP010000002">
    <property type="protein sequence ID" value="KAK2196456.1"/>
    <property type="molecule type" value="Genomic_DNA"/>
</dbReference>
<keyword evidence="7" id="KW-0812">Transmembrane</keyword>
<keyword evidence="10" id="KW-1185">Reference proteome</keyword>
<keyword evidence="3" id="KW-0324">Glycolysis</keyword>
<organism evidence="9 10">
    <name type="scientific">Babesia duncani</name>
    <dbReference type="NCBI Taxonomy" id="323732"/>
    <lineage>
        <taxon>Eukaryota</taxon>
        <taxon>Sar</taxon>
        <taxon>Alveolata</taxon>
        <taxon>Apicomplexa</taxon>
        <taxon>Aconoidasida</taxon>
        <taxon>Piroplasmida</taxon>
        <taxon>Babesiidae</taxon>
        <taxon>Babesia</taxon>
    </lineage>
</organism>
<comment type="caution">
    <text evidence="9">The sequence shown here is derived from an EMBL/GenBank/DDBJ whole genome shotgun (WGS) entry which is preliminary data.</text>
</comment>
<sequence>MHWLSCSESGEAIKAAGMEFGHVFTSVLKRAIQTSVILLDTMKHPEVPKASHWRLNERHYGALQGLNRVEVAEKYGDEQVKLWRRSFDVPPPPCPVDSEYYPGNDARYADIPRDEIPNGESLQLTIRRVLPYFEGTIVPELRKGKPVLVVAHGNSLRGLMMHLEKMTPEQISNVNLPTGVPLVYELDDNLNVVNKRFLIDEATLKVCRLLLCMHAGENGCCCCPNPTSTKLVYIIYNFYKMIDHVVISMVFTGSCSILMLVLGIALHSPSNLVHLRPEQQDVSLKASYITAGVGLKFVL</sequence>
<dbReference type="Proteomes" id="UP001214638">
    <property type="component" value="Unassembled WGS sequence"/>
</dbReference>
<evidence type="ECO:0000313" key="9">
    <source>
        <dbReference type="EMBL" id="KAK2196456.1"/>
    </source>
</evidence>
<keyword evidence="4" id="KW-0413">Isomerase</keyword>
<evidence type="ECO:0000256" key="7">
    <source>
        <dbReference type="SAM" id="Phobius"/>
    </source>
</evidence>
<reference evidence="9" key="1">
    <citation type="journal article" date="2023" name="Nat. Microbiol.">
        <title>Babesia duncani multi-omics identifies virulence factors and drug targets.</title>
        <authorList>
            <person name="Singh P."/>
            <person name="Lonardi S."/>
            <person name="Liang Q."/>
            <person name="Vydyam P."/>
            <person name="Khabirova E."/>
            <person name="Fang T."/>
            <person name="Gihaz S."/>
            <person name="Thekkiniath J."/>
            <person name="Munshi M."/>
            <person name="Abel S."/>
            <person name="Ciampossin L."/>
            <person name="Batugedara G."/>
            <person name="Gupta M."/>
            <person name="Lu X.M."/>
            <person name="Lenz T."/>
            <person name="Chakravarty S."/>
            <person name="Cornillot E."/>
            <person name="Hu Y."/>
            <person name="Ma W."/>
            <person name="Gonzalez L.M."/>
            <person name="Sanchez S."/>
            <person name="Estrada K."/>
            <person name="Sanchez-Flores A."/>
            <person name="Montero E."/>
            <person name="Harb O.S."/>
            <person name="Le Roch K.G."/>
            <person name="Mamoun C.B."/>
        </authorList>
    </citation>
    <scope>NUCLEOTIDE SEQUENCE</scope>
    <source>
        <strain evidence="9">WA1</strain>
    </source>
</reference>
<dbReference type="RefSeq" id="XP_067803298.1">
    <property type="nucleotide sequence ID" value="XM_067946734.1"/>
</dbReference>
<evidence type="ECO:0000313" key="10">
    <source>
        <dbReference type="Proteomes" id="UP001214638"/>
    </source>
</evidence>
<evidence type="ECO:0000256" key="4">
    <source>
        <dbReference type="ARBA" id="ARBA00023235"/>
    </source>
</evidence>
<dbReference type="PANTHER" id="PTHR11931">
    <property type="entry name" value="PHOSPHOGLYCERATE MUTASE"/>
    <property type="match status" value="1"/>
</dbReference>
<feature type="binding site" evidence="5">
    <location>
        <position position="30"/>
    </location>
    <ligand>
        <name>substrate</name>
    </ligand>
</feature>
<dbReference type="EC" id="5.4.2.11" evidence="2"/>
<dbReference type="SUPFAM" id="SSF53254">
    <property type="entry name" value="Phosphoglycerate mutase-like"/>
    <property type="match status" value="1"/>
</dbReference>
<feature type="binding site" evidence="5">
    <location>
        <begin position="57"/>
        <end position="60"/>
    </location>
    <ligand>
        <name>substrate</name>
    </ligand>
</feature>
<comment type="similarity">
    <text evidence="1">Belongs to the phosphoglycerate mutase family. BPG-dependent PGAM subfamily.</text>
</comment>
<dbReference type="InterPro" id="IPR005952">
    <property type="entry name" value="Phosphogly_mut1"/>
</dbReference>
<accession>A0AAD9PKD6</accession>